<proteinExistence type="predicted"/>
<organism evidence="1 2">
    <name type="scientific">Meridianimarinicoccus aquatilis</name>
    <dbReference type="NCBI Taxonomy" id="2552766"/>
    <lineage>
        <taxon>Bacteria</taxon>
        <taxon>Pseudomonadati</taxon>
        <taxon>Pseudomonadota</taxon>
        <taxon>Alphaproteobacteria</taxon>
        <taxon>Rhodobacterales</taxon>
        <taxon>Paracoccaceae</taxon>
        <taxon>Meridianimarinicoccus</taxon>
    </lineage>
</organism>
<dbReference type="EMBL" id="SMZO01000063">
    <property type="protein sequence ID" value="TDL84583.1"/>
    <property type="molecule type" value="Genomic_DNA"/>
</dbReference>
<protein>
    <submittedName>
        <fullName evidence="1">Uncharacterized protein</fullName>
    </submittedName>
</protein>
<dbReference type="RefSeq" id="WP_133344142.1">
    <property type="nucleotide sequence ID" value="NZ_SMZO01000063.1"/>
</dbReference>
<dbReference type="AlphaFoldDB" id="A0A4R6AS21"/>
<accession>A0A4R6AS21</accession>
<keyword evidence="2" id="KW-1185">Reference proteome</keyword>
<gene>
    <name evidence="1" type="ORF">E2L05_17725</name>
</gene>
<dbReference type="Proteomes" id="UP000294562">
    <property type="component" value="Unassembled WGS sequence"/>
</dbReference>
<comment type="caution">
    <text evidence="1">The sequence shown here is derived from an EMBL/GenBank/DDBJ whole genome shotgun (WGS) entry which is preliminary data.</text>
</comment>
<reference evidence="1 2" key="1">
    <citation type="submission" date="2019-03" db="EMBL/GenBank/DDBJ databases">
        <title>Rhodobacteraceae bacterium SM1902, a new member of the family Rhodobacteraceae isolated from Yantai.</title>
        <authorList>
            <person name="Sun Y."/>
        </authorList>
    </citation>
    <scope>NUCLEOTIDE SEQUENCE [LARGE SCALE GENOMIC DNA]</scope>
    <source>
        <strain evidence="1 2">SM1902</strain>
    </source>
</reference>
<evidence type="ECO:0000313" key="2">
    <source>
        <dbReference type="Proteomes" id="UP000294562"/>
    </source>
</evidence>
<name>A0A4R6AS21_9RHOB</name>
<evidence type="ECO:0000313" key="1">
    <source>
        <dbReference type="EMBL" id="TDL84583.1"/>
    </source>
</evidence>
<dbReference type="OrthoDB" id="4240738at2"/>
<sequence length="230" mass="25591">MDKDTPSGWNRVVVSLSDEELLALRLTAMRYGMDGHSILRMSTALFMIVAELQLADRAKCLADAEAQIHNFPDGLDHLADAFNGKGRIEEALWTEKTAIEARDITGATFSDGQWDVRFTGNTNLFEAFLERMLKDLAPDVYEYSLGSPASDLFQDQIEELTQGDDLARMALLKNDVHPRELTNIPREERVAFLRGRCSDATRAAHKERQAMFANLDLVIKGAADGGQTDA</sequence>